<dbReference type="Proteomes" id="UP000727654">
    <property type="component" value="Unassembled WGS sequence"/>
</dbReference>
<dbReference type="RefSeq" id="WP_224081560.1">
    <property type="nucleotide sequence ID" value="NZ_CAJZAI010000011.1"/>
</dbReference>
<feature type="domain" description="Adenylyl/Guanylyl and SMODS C-terminal sensor" evidence="2">
    <location>
        <begin position="309"/>
        <end position="430"/>
    </location>
</feature>
<reference evidence="3 4" key="1">
    <citation type="submission" date="2021-08" db="EMBL/GenBank/DDBJ databases">
        <authorList>
            <person name="Peeters C."/>
        </authorList>
    </citation>
    <scope>NUCLEOTIDE SEQUENCE [LARGE SCALE GENOMIC DNA]</scope>
    <source>
        <strain evidence="3 4">LMG 23992</strain>
    </source>
</reference>
<keyword evidence="4" id="KW-1185">Reference proteome</keyword>
<comment type="caution">
    <text evidence="3">The sequence shown here is derived from an EMBL/GenBank/DDBJ whole genome shotgun (WGS) entry which is preliminary data.</text>
</comment>
<dbReference type="CDD" id="cd05400">
    <property type="entry name" value="NT_2-5OAS_ClassI-CCAase"/>
    <property type="match status" value="1"/>
</dbReference>
<organism evidence="3 4">
    <name type="scientific">Cupriavidus laharis</name>
    <dbReference type="NCBI Taxonomy" id="151654"/>
    <lineage>
        <taxon>Bacteria</taxon>
        <taxon>Pseudomonadati</taxon>
        <taxon>Pseudomonadota</taxon>
        <taxon>Betaproteobacteria</taxon>
        <taxon>Burkholderiales</taxon>
        <taxon>Burkholderiaceae</taxon>
        <taxon>Cupriavidus</taxon>
    </lineage>
</organism>
<dbReference type="SUPFAM" id="SSF81301">
    <property type="entry name" value="Nucleotidyltransferase"/>
    <property type="match status" value="1"/>
</dbReference>
<dbReference type="InterPro" id="IPR006116">
    <property type="entry name" value="NT_2-5OAS_ClassI-CCAase"/>
</dbReference>
<sequence>MSAKYFREFRENIAVKNYEDIGTSYDEITKRLNRTFWGIDSADKNRLRVGSYGRHTAINGISDLDMLFEIPEAIFKKYSAYEYNGQSALLQAVKNALLERYPNTDISGDGQVVCVKFKRFHVEVLPAYFDPVKKCYLHPNTHDGGSWRPTYPREEIDAMKALNTKANRNLGHLCKMVRAWKNHRGVGMSGWLVDTLCYNFFVEHPKFHTATYDNYPGLVAEFFLYLTALSPNQQYWLAPGSRARVPNDGSFLPKAKKAAKKATDALAEGDLKKRVELWRDIFGGCFPPAVQMVKATAQVATESFGGARSTEEFIENQYPLDIRYRLAIDCEVSTTGTILRLSRIFEHLRWGWQLKFQITEHNVPKPYSVFWKVRNKPLAGYRQDIRGQLLEDQGSEERQERTSFAGDHYVECYIVKDEVCVARDRIKVPIGTM</sequence>
<evidence type="ECO:0000313" key="4">
    <source>
        <dbReference type="Proteomes" id="UP000727654"/>
    </source>
</evidence>
<dbReference type="InterPro" id="IPR043519">
    <property type="entry name" value="NT_sf"/>
</dbReference>
<evidence type="ECO:0000256" key="1">
    <source>
        <dbReference type="ARBA" id="ARBA00023118"/>
    </source>
</evidence>
<evidence type="ECO:0000259" key="2">
    <source>
        <dbReference type="Pfam" id="PF18134"/>
    </source>
</evidence>
<accession>A0ABN7Z5N2</accession>
<dbReference type="EMBL" id="CAJZAI010000011">
    <property type="protein sequence ID" value="CAG9179681.1"/>
    <property type="molecule type" value="Genomic_DNA"/>
</dbReference>
<dbReference type="Pfam" id="PF18134">
    <property type="entry name" value="AGS_C"/>
    <property type="match status" value="1"/>
</dbReference>
<gene>
    <name evidence="3" type="ORF">LMG23992_04042</name>
</gene>
<dbReference type="InterPro" id="IPR040511">
    <property type="entry name" value="AGS_C"/>
</dbReference>
<keyword evidence="1" id="KW-0051">Antiviral defense</keyword>
<protein>
    <recommendedName>
        <fullName evidence="2">Adenylyl/Guanylyl and SMODS C-terminal sensor domain-containing protein</fullName>
    </recommendedName>
</protein>
<proteinExistence type="predicted"/>
<dbReference type="Pfam" id="PF18144">
    <property type="entry name" value="SMODS"/>
    <property type="match status" value="1"/>
</dbReference>
<evidence type="ECO:0000313" key="3">
    <source>
        <dbReference type="EMBL" id="CAG9179681.1"/>
    </source>
</evidence>
<name>A0ABN7Z5N2_9BURK</name>